<reference evidence="1 2" key="1">
    <citation type="submission" date="2014-03" db="EMBL/GenBank/DDBJ databases">
        <title>Draft Genome Sequence of Actibacterium mucosum KCTC 23349, a Marine Alphaproteobacterium with Complex Ionic Requirements Isolated from Mediterranean Seawater at Malvarrosa Beach, Valencia, Spain.</title>
        <authorList>
            <person name="Arahal D.R."/>
            <person name="Shao Z."/>
            <person name="Lai Q."/>
            <person name="Pujalte M.J."/>
        </authorList>
    </citation>
    <scope>NUCLEOTIDE SEQUENCE [LARGE SCALE GENOMIC DNA]</scope>
    <source>
        <strain evidence="1 2">KCTC 23349</strain>
    </source>
</reference>
<proteinExistence type="predicted"/>
<sequence length="87" mass="9912">MPENQIKAALDHLEEGAFQMGPEWASAHEICQQFEGQEAFDWIHAVVHRIEGDDGNARYWYNRCGHPRHAGSIQEEVANLRAELLKG</sequence>
<comment type="caution">
    <text evidence="1">The sequence shown here is derived from an EMBL/GenBank/DDBJ whole genome shotgun (WGS) entry which is preliminary data.</text>
</comment>
<accession>A0A037ZEQ9</accession>
<gene>
    <name evidence="1" type="ORF">ACMU_16035</name>
</gene>
<evidence type="ECO:0000313" key="2">
    <source>
        <dbReference type="Proteomes" id="UP000026249"/>
    </source>
</evidence>
<dbReference type="AlphaFoldDB" id="A0A037ZEQ9"/>
<dbReference type="EMBL" id="JFKE01000006">
    <property type="protein sequence ID" value="KAJ54627.1"/>
    <property type="molecule type" value="Genomic_DNA"/>
</dbReference>
<dbReference type="RefSeq" id="WP_035260748.1">
    <property type="nucleotide sequence ID" value="NZ_JFKE01000006.1"/>
</dbReference>
<evidence type="ECO:0000313" key="1">
    <source>
        <dbReference type="EMBL" id="KAJ54627.1"/>
    </source>
</evidence>
<dbReference type="Proteomes" id="UP000026249">
    <property type="component" value="Unassembled WGS sequence"/>
</dbReference>
<dbReference type="OrthoDB" id="370799at2"/>
<name>A0A037ZEQ9_9RHOB</name>
<organism evidence="1 2">
    <name type="scientific">Actibacterium mucosum KCTC 23349</name>
    <dbReference type="NCBI Taxonomy" id="1454373"/>
    <lineage>
        <taxon>Bacteria</taxon>
        <taxon>Pseudomonadati</taxon>
        <taxon>Pseudomonadota</taxon>
        <taxon>Alphaproteobacteria</taxon>
        <taxon>Rhodobacterales</taxon>
        <taxon>Roseobacteraceae</taxon>
        <taxon>Actibacterium</taxon>
    </lineage>
</organism>
<dbReference type="STRING" id="1454373.ACMU_16035"/>
<keyword evidence="2" id="KW-1185">Reference proteome</keyword>
<protein>
    <submittedName>
        <fullName evidence="1">Uncharacterized protein</fullName>
    </submittedName>
</protein>